<dbReference type="EMBL" id="JARWAK010000026">
    <property type="protein sequence ID" value="MDR5868675.1"/>
    <property type="molecule type" value="Genomic_DNA"/>
</dbReference>
<evidence type="ECO:0000313" key="2">
    <source>
        <dbReference type="EMBL" id="MDR5868675.1"/>
    </source>
</evidence>
<evidence type="ECO:0000256" key="1">
    <source>
        <dbReference type="SAM" id="MobiDB-lite"/>
    </source>
</evidence>
<protein>
    <submittedName>
        <fullName evidence="2">PPC domain-containing protein</fullName>
    </submittedName>
</protein>
<dbReference type="Gene3D" id="2.60.120.380">
    <property type="match status" value="3"/>
</dbReference>
<name>A0ABU1G6V4_9GAMM</name>
<accession>A0ABU1G6V4</accession>
<dbReference type="PROSITE" id="PS51257">
    <property type="entry name" value="PROKAR_LIPOPROTEIN"/>
    <property type="match status" value="1"/>
</dbReference>
<dbReference type="Proteomes" id="UP001264519">
    <property type="component" value="Unassembled WGS sequence"/>
</dbReference>
<gene>
    <name evidence="2" type="ORF">QC818_17970</name>
</gene>
<proteinExistence type="predicted"/>
<comment type="caution">
    <text evidence="2">The sequence shown here is derived from an EMBL/GenBank/DDBJ whole genome shotgun (WGS) entry which is preliminary data.</text>
</comment>
<reference evidence="2 3" key="1">
    <citation type="submission" date="2023-04" db="EMBL/GenBank/DDBJ databases">
        <title>A long-awaited taxogenomic arrangement of the family Halomonadaceae.</title>
        <authorList>
            <person name="De La Haba R."/>
            <person name="Chuvochina M."/>
            <person name="Wittouck S."/>
            <person name="Arahal D.R."/>
            <person name="Sanchez-Porro C."/>
            <person name="Hugenholtz P."/>
            <person name="Ventosa A."/>
        </authorList>
    </citation>
    <scope>NUCLEOTIDE SEQUENCE [LARGE SCALE GENOMIC DNA]</scope>
    <source>
        <strain evidence="2 3">DSM 23530</strain>
    </source>
</reference>
<sequence length="680" mass="72120">MATQGHRNATGQPVLHPRRLLIGVAGLAFLAGCVDEEQRFVSAPEADLGSEIAGELTSSSDVNLNDGTRHAAHWLCGTTEDVAVRYVLDTPFAARLSAFDEQGRWLGSASGSPDGEPATLLASPRSEACTLVVVNGQDGGAFGPYRLTPAPASSAEALDAGQPLVGRLEDGRSEYPLTLDAPARVDLSLSGNPDLAMRLVGEDETRQARSCADGELRLEAYLEAGDYRVQVERGESPAADVAERCQHDLLSTAGAFRLQAEQHDLSDGWRNAGPLRDGDHISGRLEAGSPNVYRLDIDEPTSVTLSLRSSAFDTLLRVSGPGSELSDDDGGSGTDSRLQSVFMPGEYRVEVSSYGAGVGEYALDVSRSAFDGEFRNDGELTLGESLRGTLGMAGTNAYRFEVEETSEVELALDSGAFDPMLRLHGNGIELSDDDGGGNRNSLITTVLEPGEYVVAVESYSGTGLYNLRTEARAFDGEFRNDGELTPGESLRGQLGMGRNAYRFEVEETSEVELALDSGAFDPVLRLHGNGVDRRDDDGGGNRNSLITTVLEPGEYVVEVESYSGTGPYSLRAEASAFEGRIVDGGEVALGETVYGQLSTVGSLNYRLDLETARDVVIESTSSAVDTVLRLSGAGVSAQNDDAGDLGLGSRIRRRLEPGSYDIEVSAFGSSTGMVRLSIGE</sequence>
<feature type="region of interest" description="Disordered" evidence="1">
    <location>
        <begin position="318"/>
        <end position="337"/>
    </location>
</feature>
<keyword evidence="3" id="KW-1185">Reference proteome</keyword>
<dbReference type="RefSeq" id="WP_309654248.1">
    <property type="nucleotide sequence ID" value="NZ_JARWAK010000026.1"/>
</dbReference>
<organism evidence="2 3">
    <name type="scientific">Halomonas koreensis</name>
    <dbReference type="NCBI Taxonomy" id="245385"/>
    <lineage>
        <taxon>Bacteria</taxon>
        <taxon>Pseudomonadati</taxon>
        <taxon>Pseudomonadota</taxon>
        <taxon>Gammaproteobacteria</taxon>
        <taxon>Oceanospirillales</taxon>
        <taxon>Halomonadaceae</taxon>
        <taxon>Halomonas</taxon>
    </lineage>
</organism>
<dbReference type="SUPFAM" id="SSF89260">
    <property type="entry name" value="Collagen-binding domain"/>
    <property type="match status" value="2"/>
</dbReference>
<evidence type="ECO:0000313" key="3">
    <source>
        <dbReference type="Proteomes" id="UP001264519"/>
    </source>
</evidence>